<dbReference type="PANTHER" id="PTHR33103">
    <property type="entry name" value="OS01G0153900 PROTEIN"/>
    <property type="match status" value="1"/>
</dbReference>
<dbReference type="KEGG" id="egt:105958716"/>
<accession>A0A022R8T1</accession>
<dbReference type="OMA" id="CGNQMAA"/>
<evidence type="ECO:0008006" key="3">
    <source>
        <dbReference type="Google" id="ProtNLM"/>
    </source>
</evidence>
<protein>
    <recommendedName>
        <fullName evidence="3">DUF674 domain-containing protein</fullName>
    </recommendedName>
</protein>
<sequence length="203" mass="22201">MAKSSVSMKLLIDSKAGRVLFAEASKDCVDFLFYILSLPVSKLISLVGKQQMVGSLGNLYESIENLNESYIQPNKNKDTFLKPVIPPTSGSSVPLLALEDSPSVRALYRCTQSCNNYCYVSDDPTALCPSCRRLMSMAMHYVAPPAKNESCEEGGFVKGVVTYMVMDDLVVKPMSTISSLTLLSKFNVKEVGALFGLVLLLVY</sequence>
<keyword evidence="2" id="KW-1185">Reference proteome</keyword>
<dbReference type="OrthoDB" id="2014278at2759"/>
<dbReference type="PhylomeDB" id="A0A022R8T1"/>
<dbReference type="STRING" id="4155.A0A022R8T1"/>
<name>A0A022R8T1_ERYGU</name>
<dbReference type="AlphaFoldDB" id="A0A022R8T1"/>
<evidence type="ECO:0000313" key="1">
    <source>
        <dbReference type="EMBL" id="EYU36143.1"/>
    </source>
</evidence>
<dbReference type="InterPro" id="IPR007750">
    <property type="entry name" value="DUF674"/>
</dbReference>
<gene>
    <name evidence="1" type="ORF">MIMGU_mgv1a017834mg</name>
</gene>
<organism evidence="1 2">
    <name type="scientific">Erythranthe guttata</name>
    <name type="common">Yellow monkey flower</name>
    <name type="synonym">Mimulus guttatus</name>
    <dbReference type="NCBI Taxonomy" id="4155"/>
    <lineage>
        <taxon>Eukaryota</taxon>
        <taxon>Viridiplantae</taxon>
        <taxon>Streptophyta</taxon>
        <taxon>Embryophyta</taxon>
        <taxon>Tracheophyta</taxon>
        <taxon>Spermatophyta</taxon>
        <taxon>Magnoliopsida</taxon>
        <taxon>eudicotyledons</taxon>
        <taxon>Gunneridae</taxon>
        <taxon>Pentapetalae</taxon>
        <taxon>asterids</taxon>
        <taxon>lamiids</taxon>
        <taxon>Lamiales</taxon>
        <taxon>Phrymaceae</taxon>
        <taxon>Erythranthe</taxon>
    </lineage>
</organism>
<reference evidence="1 2" key="1">
    <citation type="journal article" date="2013" name="Proc. Natl. Acad. Sci. U.S.A.">
        <title>Fine-scale variation in meiotic recombination in Mimulus inferred from population shotgun sequencing.</title>
        <authorList>
            <person name="Hellsten U."/>
            <person name="Wright K.M."/>
            <person name="Jenkins J."/>
            <person name="Shu S."/>
            <person name="Yuan Y."/>
            <person name="Wessler S.R."/>
            <person name="Schmutz J."/>
            <person name="Willis J.H."/>
            <person name="Rokhsar D.S."/>
        </authorList>
    </citation>
    <scope>NUCLEOTIDE SEQUENCE [LARGE SCALE GENOMIC DNA]</scope>
    <source>
        <strain evidence="2">cv. DUN x IM62</strain>
    </source>
</reference>
<dbReference type="EMBL" id="KI630592">
    <property type="protein sequence ID" value="EYU36143.1"/>
    <property type="molecule type" value="Genomic_DNA"/>
</dbReference>
<proteinExistence type="predicted"/>
<dbReference type="eggNOG" id="KOG0017">
    <property type="taxonomic scope" value="Eukaryota"/>
</dbReference>
<dbReference type="Pfam" id="PF05056">
    <property type="entry name" value="DUF674"/>
    <property type="match status" value="2"/>
</dbReference>
<dbReference type="PANTHER" id="PTHR33103:SF19">
    <property type="entry name" value="OS09G0544700 PROTEIN"/>
    <property type="match status" value="1"/>
</dbReference>
<evidence type="ECO:0000313" key="2">
    <source>
        <dbReference type="Proteomes" id="UP000030748"/>
    </source>
</evidence>
<dbReference type="Proteomes" id="UP000030748">
    <property type="component" value="Unassembled WGS sequence"/>
</dbReference>